<dbReference type="PANTHER" id="PTHR43280">
    <property type="entry name" value="ARAC-FAMILY TRANSCRIPTIONAL REGULATOR"/>
    <property type="match status" value="1"/>
</dbReference>
<keyword evidence="4" id="KW-0597">Phosphoprotein</keyword>
<dbReference type="SUPFAM" id="SSF52172">
    <property type="entry name" value="CheY-like"/>
    <property type="match status" value="1"/>
</dbReference>
<protein>
    <submittedName>
        <fullName evidence="7">Response regulator</fullName>
    </submittedName>
</protein>
<evidence type="ECO:0000256" key="2">
    <source>
        <dbReference type="ARBA" id="ARBA00023125"/>
    </source>
</evidence>
<dbReference type="PROSITE" id="PS00041">
    <property type="entry name" value="HTH_ARAC_FAMILY_1"/>
    <property type="match status" value="1"/>
</dbReference>
<dbReference type="Gene3D" id="1.10.10.60">
    <property type="entry name" value="Homeodomain-like"/>
    <property type="match status" value="2"/>
</dbReference>
<dbReference type="InterPro" id="IPR018062">
    <property type="entry name" value="HTH_AraC-typ_CS"/>
</dbReference>
<evidence type="ECO:0000256" key="1">
    <source>
        <dbReference type="ARBA" id="ARBA00023015"/>
    </source>
</evidence>
<name>A0ABV4Z291_9BACI</name>
<evidence type="ECO:0000259" key="6">
    <source>
        <dbReference type="PROSITE" id="PS50110"/>
    </source>
</evidence>
<feature type="modified residue" description="4-aspartylphosphate" evidence="4">
    <location>
        <position position="55"/>
    </location>
</feature>
<reference evidence="7 8" key="1">
    <citation type="submission" date="2024-05" db="EMBL/GenBank/DDBJ databases">
        <authorList>
            <person name="Venkateswaran K."/>
        </authorList>
    </citation>
    <scope>NUCLEOTIDE SEQUENCE [LARGE SCALE GENOMIC DNA]</scope>
    <source>
        <strain evidence="7 8">179-C4-2-HS</strain>
    </source>
</reference>
<dbReference type="EMBL" id="JAROBZ020000004">
    <property type="protein sequence ID" value="MFB3170921.1"/>
    <property type="molecule type" value="Genomic_DNA"/>
</dbReference>
<dbReference type="SMART" id="SM00342">
    <property type="entry name" value="HTH_ARAC"/>
    <property type="match status" value="1"/>
</dbReference>
<evidence type="ECO:0000256" key="4">
    <source>
        <dbReference type="PROSITE-ProRule" id="PRU00169"/>
    </source>
</evidence>
<evidence type="ECO:0000259" key="5">
    <source>
        <dbReference type="PROSITE" id="PS01124"/>
    </source>
</evidence>
<accession>A0ABV4Z291</accession>
<dbReference type="SMART" id="SM00448">
    <property type="entry name" value="REC"/>
    <property type="match status" value="1"/>
</dbReference>
<dbReference type="InterPro" id="IPR011006">
    <property type="entry name" value="CheY-like_superfamily"/>
</dbReference>
<dbReference type="PRINTS" id="PR00032">
    <property type="entry name" value="HTHARAC"/>
</dbReference>
<keyword evidence="2" id="KW-0238">DNA-binding</keyword>
<keyword evidence="8" id="KW-1185">Reference proteome</keyword>
<feature type="domain" description="Response regulatory" evidence="6">
    <location>
        <begin position="3"/>
        <end position="120"/>
    </location>
</feature>
<sequence>MYKVMLVDDDYPVIELLSETIEWENLGLMLQSTHENGAAAFEKALNEMPDLLITDIGMPKMNGIELTKRLKALNPHLQVVILSCHSEFEFAKQALRLQVQDYLVKDMFDPEDLCQVIKKIVDTLEKQKKKDVKQVQLQQLIDKNKNSIRERFIKKTINQVSVDEKEWLNEAESLGLQLDRTTYTASMAMILDYNVEKDRYLSEEIITFAIQNIFTDISKDSKSEAVFFNIGPKEFILCFPDSLKRKKGCFDEKQECIKKFQHAFTKYFNMNISFLMGESFSSFTELRHELITLQSAKHQRFYMPRGTIHKREVVQSENDDLFSKYDEAASDFRELMVVKDEGMITPIVTKWITFIEEKKFHPELVKEWMLKLLLDFKVKLQALQLFRSEYIVEGLHNKIITSNYLCELKVLLIDFFKSLLKRSQVAYSQTKRKEILDAIGYVSRNLEKRISLEEVSSYLFINQSYFSRLFKKEVGENFVEFVTKMKISRAKELLEQTTDSVGKICERLGYDNQSYFIKLFKTHVGVTPIEFRGGKVSAG</sequence>
<dbReference type="Pfam" id="PF00072">
    <property type="entry name" value="Response_reg"/>
    <property type="match status" value="1"/>
</dbReference>
<comment type="caution">
    <text evidence="7">The sequence shown here is derived from an EMBL/GenBank/DDBJ whole genome shotgun (WGS) entry which is preliminary data.</text>
</comment>
<organism evidence="7 8">
    <name type="scientific">Neobacillus driksii</name>
    <dbReference type="NCBI Taxonomy" id="3035913"/>
    <lineage>
        <taxon>Bacteria</taxon>
        <taxon>Bacillati</taxon>
        <taxon>Bacillota</taxon>
        <taxon>Bacilli</taxon>
        <taxon>Bacillales</taxon>
        <taxon>Bacillaceae</taxon>
        <taxon>Neobacillus</taxon>
    </lineage>
</organism>
<evidence type="ECO:0000256" key="3">
    <source>
        <dbReference type="ARBA" id="ARBA00023163"/>
    </source>
</evidence>
<dbReference type="InterPro" id="IPR018060">
    <property type="entry name" value="HTH_AraC"/>
</dbReference>
<dbReference type="Gene3D" id="3.40.50.2300">
    <property type="match status" value="1"/>
</dbReference>
<dbReference type="RefSeq" id="WP_306075278.1">
    <property type="nucleotide sequence ID" value="NZ_JAROBZ020000004.1"/>
</dbReference>
<dbReference type="PANTHER" id="PTHR43280:SF2">
    <property type="entry name" value="HTH-TYPE TRANSCRIPTIONAL REGULATOR EXSA"/>
    <property type="match status" value="1"/>
</dbReference>
<keyword evidence="1" id="KW-0805">Transcription regulation</keyword>
<gene>
    <name evidence="7" type="ORF">P5G62_027915</name>
</gene>
<dbReference type="InterPro" id="IPR001789">
    <property type="entry name" value="Sig_transdc_resp-reg_receiver"/>
</dbReference>
<evidence type="ECO:0000313" key="7">
    <source>
        <dbReference type="EMBL" id="MFB3170921.1"/>
    </source>
</evidence>
<evidence type="ECO:0000313" key="8">
    <source>
        <dbReference type="Proteomes" id="UP001241748"/>
    </source>
</evidence>
<feature type="domain" description="HTH araC/xylS-type" evidence="5">
    <location>
        <begin position="436"/>
        <end position="534"/>
    </location>
</feature>
<proteinExistence type="predicted"/>
<dbReference type="Pfam" id="PF12833">
    <property type="entry name" value="HTH_18"/>
    <property type="match status" value="1"/>
</dbReference>
<dbReference type="CDD" id="cd17536">
    <property type="entry name" value="REC_YesN-like"/>
    <property type="match status" value="1"/>
</dbReference>
<dbReference type="InterPro" id="IPR009057">
    <property type="entry name" value="Homeodomain-like_sf"/>
</dbReference>
<dbReference type="PROSITE" id="PS01124">
    <property type="entry name" value="HTH_ARAC_FAMILY_2"/>
    <property type="match status" value="1"/>
</dbReference>
<dbReference type="Proteomes" id="UP001241748">
    <property type="component" value="Unassembled WGS sequence"/>
</dbReference>
<keyword evidence="3" id="KW-0804">Transcription</keyword>
<dbReference type="InterPro" id="IPR020449">
    <property type="entry name" value="Tscrpt_reg_AraC-type_HTH"/>
</dbReference>
<dbReference type="PROSITE" id="PS50110">
    <property type="entry name" value="RESPONSE_REGULATORY"/>
    <property type="match status" value="1"/>
</dbReference>
<dbReference type="SUPFAM" id="SSF46689">
    <property type="entry name" value="Homeodomain-like"/>
    <property type="match status" value="2"/>
</dbReference>